<dbReference type="InterPro" id="IPR044998">
    <property type="entry name" value="Timeless"/>
</dbReference>
<organism evidence="6 7">
    <name type="scientific">Ilex paraguariensis</name>
    <name type="common">yerba mate</name>
    <dbReference type="NCBI Taxonomy" id="185542"/>
    <lineage>
        <taxon>Eukaryota</taxon>
        <taxon>Viridiplantae</taxon>
        <taxon>Streptophyta</taxon>
        <taxon>Embryophyta</taxon>
        <taxon>Tracheophyta</taxon>
        <taxon>Spermatophyta</taxon>
        <taxon>Magnoliopsida</taxon>
        <taxon>eudicotyledons</taxon>
        <taxon>Gunneridae</taxon>
        <taxon>Pentapetalae</taxon>
        <taxon>asterids</taxon>
        <taxon>campanulids</taxon>
        <taxon>Aquifoliales</taxon>
        <taxon>Aquifoliaceae</taxon>
        <taxon>Ilex</taxon>
    </lineage>
</organism>
<proteinExistence type="predicted"/>
<dbReference type="Proteomes" id="UP001642360">
    <property type="component" value="Unassembled WGS sequence"/>
</dbReference>
<dbReference type="PANTHER" id="PTHR22940">
    <property type="entry name" value="TIMEOUT/TIMELESS-2"/>
    <property type="match status" value="1"/>
</dbReference>
<keyword evidence="7" id="KW-1185">Reference proteome</keyword>
<sequence length="1138" mass="129144">MEGLSTICAGIGLIEEDEDGNRIGYTRDEYCLDNLKDLLRFLRRDDPQSREVFKQVCKWNIAGKDLIPIIEYCQDDLKVLVFLTMPIEPASNDIPQQLDYLWGLKSSITLSDTVAVIVTLMESPLENLERELFTEEDWKLVQLVLTLFRNILAVHDISTQQKAGGSATQFLSLRDRFLEVLFQENVMDLILVLSQHVDDSCGYLRHDNLLLLETFHYIFMGQDPELIAKANLCGSKVDGDAKASLNSLKSIMEEEEEKRKLTRLRNRSSYLQFSGTFTRLTMDGSKTLFKGNPCSASCDTLLKAHKNPRGPSKRTVWDHGRLSSTRDDILELLCDFVNQFLSGGYNVLMQSVCEDIEKEHHAVQKSDVVIFFHVAQFVTSFQYHKFLILKPNIEAETSEAFMNHDAESTQFQGSMCGPIAASMNESMFLLVILKWRNAFDGLKETNDYKFISSAGSLMKIMICMLDLVLKRSPEDSKEAQTVRVLLYKLFYDQTDQGMTQFLLNLFKSFDTHKQAKSDLADLVEMIYVVVRLMENLQARGTLRVSRKSRKKRTKKALNDKKDNVDATVGDHGSIQKDIGISPYPVDLSMLEKGMLRNPDSDGKGEDDVIIRGEANEHEASELEMANLGSNMPEVANQRSGAINDELHSGTDDSSGDERLAVTDEVDFKVSTLVSSLANNVIIRNLCWLLKFYKSNSTSTNRYIISVLQRICDDLELSPMLYQLSLLATFYDILVEEKSSPCKEYEDIVCFLTSLVRRMLRKMKSHPLLFVESLFWKTRKECHHINCESLLNEIGNLKKECKKWGSASRDGEICPSEGKGWFRRSIADALGDDEADFSVLQGIEGQKEEDPHEATIMRRSNGSSERGKESSTSVSNGGIDGNGNLENVGLFVKDESERVQKRRKPLVLDNDLEVKIMELYEKYKDNQLCSQLIAEALDLDRKVSPVQISKKLKQLGFKIPPKKRKLHAGGADQLGEEERKMGSGITHPDLNDLEESSSRRQPLHTRKRIRAFSEDQEMMIKALFEQFKDHKRCGYMIATALDADGTFSAKQVSRKLKQLGLHLSQQRRSDANLHLKDEELNDLTSEGAYNSDNEPLLSLRKRTKNKQDESDGEERLNKKISGSLPQDDFDDELLSSVVE</sequence>
<feature type="region of interest" description="Disordered" evidence="4">
    <location>
        <begin position="843"/>
        <end position="880"/>
    </location>
</feature>
<feature type="compositionally biased region" description="Polar residues" evidence="4">
    <location>
        <begin position="1083"/>
        <end position="1092"/>
    </location>
</feature>
<comment type="subcellular location">
    <subcellularLocation>
        <location evidence="1">Nucleus</location>
    </subcellularLocation>
</comment>
<comment type="caution">
    <text evidence="6">The sequence shown here is derived from an EMBL/GenBank/DDBJ whole genome shotgun (WGS) entry which is preliminary data.</text>
</comment>
<feature type="region of interest" description="Disordered" evidence="4">
    <location>
        <begin position="1083"/>
        <end position="1138"/>
    </location>
</feature>
<reference evidence="6 7" key="1">
    <citation type="submission" date="2024-02" db="EMBL/GenBank/DDBJ databases">
        <authorList>
            <person name="Vignale AGUSTIN F."/>
            <person name="Sosa J E."/>
            <person name="Modenutti C."/>
        </authorList>
    </citation>
    <scope>NUCLEOTIDE SEQUENCE [LARGE SCALE GENOMIC DNA]</scope>
</reference>
<feature type="compositionally biased region" description="Basic and acidic residues" evidence="4">
    <location>
        <begin position="844"/>
        <end position="855"/>
    </location>
</feature>
<name>A0ABC8U641_9AQUA</name>
<evidence type="ECO:0000313" key="6">
    <source>
        <dbReference type="EMBL" id="CAK9176951.1"/>
    </source>
</evidence>
<keyword evidence="2" id="KW-0539">Nucleus</keyword>
<gene>
    <name evidence="6" type="ORF">ILEXP_LOCUS46816</name>
</gene>
<feature type="compositionally biased region" description="Polar residues" evidence="4">
    <location>
        <begin position="857"/>
        <end position="875"/>
    </location>
</feature>
<accession>A0ABC8U641</accession>
<feature type="compositionally biased region" description="Basic residues" evidence="4">
    <location>
        <begin position="544"/>
        <end position="555"/>
    </location>
</feature>
<evidence type="ECO:0000259" key="5">
    <source>
        <dbReference type="Pfam" id="PF04821"/>
    </source>
</evidence>
<feature type="domain" description="Timeless N-terminal" evidence="5">
    <location>
        <begin position="25"/>
        <end position="277"/>
    </location>
</feature>
<dbReference type="PANTHER" id="PTHR22940:SF4">
    <property type="entry name" value="PROTEIN TIMELESS HOMOLOG"/>
    <property type="match status" value="1"/>
</dbReference>
<evidence type="ECO:0000256" key="2">
    <source>
        <dbReference type="ARBA" id="ARBA00023242"/>
    </source>
</evidence>
<dbReference type="InterPro" id="IPR006906">
    <property type="entry name" value="Timeless_N"/>
</dbReference>
<feature type="region of interest" description="Disordered" evidence="4">
    <location>
        <begin position="543"/>
        <end position="569"/>
    </location>
</feature>
<feature type="region of interest" description="Disordered" evidence="4">
    <location>
        <begin position="963"/>
        <end position="1005"/>
    </location>
</feature>
<evidence type="ECO:0000313" key="7">
    <source>
        <dbReference type="Proteomes" id="UP001642360"/>
    </source>
</evidence>
<dbReference type="Pfam" id="PF04821">
    <property type="entry name" value="TIMELESS"/>
    <property type="match status" value="1"/>
</dbReference>
<evidence type="ECO:0000256" key="3">
    <source>
        <dbReference type="ARBA" id="ARBA00023306"/>
    </source>
</evidence>
<dbReference type="AlphaFoldDB" id="A0ABC8U641"/>
<evidence type="ECO:0000256" key="1">
    <source>
        <dbReference type="ARBA" id="ARBA00004123"/>
    </source>
</evidence>
<feature type="compositionally biased region" description="Basic and acidic residues" evidence="4">
    <location>
        <begin position="1104"/>
        <end position="1116"/>
    </location>
</feature>
<dbReference type="EMBL" id="CAUOFW020006946">
    <property type="protein sequence ID" value="CAK9176951.1"/>
    <property type="molecule type" value="Genomic_DNA"/>
</dbReference>
<protein>
    <recommendedName>
        <fullName evidence="5">Timeless N-terminal domain-containing protein</fullName>
    </recommendedName>
</protein>
<evidence type="ECO:0000256" key="4">
    <source>
        <dbReference type="SAM" id="MobiDB-lite"/>
    </source>
</evidence>
<keyword evidence="3" id="KW-0131">Cell cycle</keyword>
<dbReference type="GO" id="GO:0005634">
    <property type="term" value="C:nucleus"/>
    <property type="evidence" value="ECO:0007669"/>
    <property type="project" value="UniProtKB-SubCell"/>
</dbReference>